<evidence type="ECO:0000313" key="1">
    <source>
        <dbReference type="EMBL" id="NMO14528.1"/>
    </source>
</evidence>
<accession>A0A848LFV4</accession>
<gene>
    <name evidence="1" type="ORF">HG543_06595</name>
</gene>
<dbReference type="Proteomes" id="UP000518300">
    <property type="component" value="Unassembled WGS sequence"/>
</dbReference>
<name>A0A848LFV4_9BACT</name>
<dbReference type="RefSeq" id="WP_169343824.1">
    <property type="nucleotide sequence ID" value="NZ_JABBJJ010000020.1"/>
</dbReference>
<reference evidence="1 2" key="1">
    <citation type="submission" date="2020-04" db="EMBL/GenBank/DDBJ databases">
        <title>Draft genome of Pyxidicoccus fallax type strain.</title>
        <authorList>
            <person name="Whitworth D.E."/>
        </authorList>
    </citation>
    <scope>NUCLEOTIDE SEQUENCE [LARGE SCALE GENOMIC DNA]</scope>
    <source>
        <strain evidence="1 2">DSM 14698</strain>
    </source>
</reference>
<keyword evidence="2" id="KW-1185">Reference proteome</keyword>
<dbReference type="EMBL" id="JABBJJ010000020">
    <property type="protein sequence ID" value="NMO14528.1"/>
    <property type="molecule type" value="Genomic_DNA"/>
</dbReference>
<evidence type="ECO:0000313" key="2">
    <source>
        <dbReference type="Proteomes" id="UP000518300"/>
    </source>
</evidence>
<dbReference type="AlphaFoldDB" id="A0A848LFV4"/>
<organism evidence="1 2">
    <name type="scientific">Pyxidicoccus fallax</name>
    <dbReference type="NCBI Taxonomy" id="394095"/>
    <lineage>
        <taxon>Bacteria</taxon>
        <taxon>Pseudomonadati</taxon>
        <taxon>Myxococcota</taxon>
        <taxon>Myxococcia</taxon>
        <taxon>Myxococcales</taxon>
        <taxon>Cystobacterineae</taxon>
        <taxon>Myxococcaceae</taxon>
        <taxon>Pyxidicoccus</taxon>
    </lineage>
</organism>
<proteinExistence type="predicted"/>
<protein>
    <submittedName>
        <fullName evidence="1">Uncharacterized protein</fullName>
    </submittedName>
</protein>
<comment type="caution">
    <text evidence="1">The sequence shown here is derived from an EMBL/GenBank/DDBJ whole genome shotgun (WGS) entry which is preliminary data.</text>
</comment>
<sequence>MLWRSTSDSYKIFQSLAAARIAESIRNSAQAAKHQDGGRYFFGHRIPD</sequence>